<dbReference type="PROSITE" id="PS00463">
    <property type="entry name" value="ZN2_CY6_FUNGAL_1"/>
    <property type="match status" value="1"/>
</dbReference>
<dbReference type="Pfam" id="PF00172">
    <property type="entry name" value="Zn_clus"/>
    <property type="match status" value="1"/>
</dbReference>
<feature type="compositionally biased region" description="Gly residues" evidence="7">
    <location>
        <begin position="613"/>
        <end position="627"/>
    </location>
</feature>
<dbReference type="OrthoDB" id="4454541at2759"/>
<sequence>MDADDSSYVIQVPIGKKRVPKACIACRQSKVRCDGKRPCSRCRRSRNQCVFYEIPKDPTAERLENIESEVQRLRTQVEAMRELLRTHPQQSHPDELGEVHVQNQFVGQHRQYPADDSFHPASHPITDSGAMPVLLAAATSADDYPGREFAFSPQRDLSASMQISTMLHTDTARPFKQKRSSFEIKEEPITDFICKGLMTADQAMSSFRTFFQGCDRYIPVFDPEVDTYASVRSRSSILFNAICTIGSRVETSGVIGAGFQIPDLLHAELKRWIGVVIQSKNLSCLESLQALLIVACYTAERSLILSFATRMALDLGLDKAFEELMQRLTMKRTNGTNGMPESSGTVEAQERYLMRKSRTWFGLLVLDHIFHVDGGKPPGIRVMGNARRCRILLQHPSSTVLDLRLFSQVELNVMRANINDTLGARENLDRERIVEFVHEVKVDLDLWFDDWQRIIRNSPTAHEEQPFLLAALSVQHCWAELILHCKALRSMGVENVAAIMPLERNILHLAKSAARQHLRLISLEPALYLAKLKYAMDFVWAKCAFCFLLLLKLSRLLPERRDEHQELLEHGTKLLEELTRTTGGDSSLDIRSGGAGGVTTSPSSTIRTPETGLGSGTGAGAGSRPGPGTGNVYMHILRLSIEKYGRIFQEREREREMGNSDGCNSNACGGGAMTAGVGEGAAADETAGEPAEQVPFWDLFDAQTDLQSFVPEQFVREWDFPGLNLFYFPTAWQDFFGDFSLGFGG</sequence>
<dbReference type="GeneID" id="37194552"/>
<dbReference type="GO" id="GO:0008270">
    <property type="term" value="F:zinc ion binding"/>
    <property type="evidence" value="ECO:0007669"/>
    <property type="project" value="InterPro"/>
</dbReference>
<dbReference type="CDD" id="cd00067">
    <property type="entry name" value="GAL4"/>
    <property type="match status" value="1"/>
</dbReference>
<comment type="subcellular location">
    <subcellularLocation>
        <location evidence="1">Nucleus</location>
    </subcellularLocation>
</comment>
<dbReference type="CDD" id="cd12148">
    <property type="entry name" value="fungal_TF_MHR"/>
    <property type="match status" value="1"/>
</dbReference>
<dbReference type="GO" id="GO:0009893">
    <property type="term" value="P:positive regulation of metabolic process"/>
    <property type="evidence" value="ECO:0007669"/>
    <property type="project" value="UniProtKB-ARBA"/>
</dbReference>
<organism evidence="9 10">
    <name type="scientific">Aspergillus homomorphus (strain CBS 101889)</name>
    <dbReference type="NCBI Taxonomy" id="1450537"/>
    <lineage>
        <taxon>Eukaryota</taxon>
        <taxon>Fungi</taxon>
        <taxon>Dikarya</taxon>
        <taxon>Ascomycota</taxon>
        <taxon>Pezizomycotina</taxon>
        <taxon>Eurotiomycetes</taxon>
        <taxon>Eurotiomycetidae</taxon>
        <taxon>Eurotiales</taxon>
        <taxon>Aspergillaceae</taxon>
        <taxon>Aspergillus</taxon>
        <taxon>Aspergillus subgen. Circumdati</taxon>
    </lineage>
</organism>
<dbReference type="PROSITE" id="PS50048">
    <property type="entry name" value="ZN2_CY6_FUNGAL_2"/>
    <property type="match status" value="1"/>
</dbReference>
<gene>
    <name evidence="9" type="ORF">BO97DRAFT_166429</name>
</gene>
<evidence type="ECO:0000256" key="3">
    <source>
        <dbReference type="ARBA" id="ARBA00023015"/>
    </source>
</evidence>
<keyword evidence="2" id="KW-0862">Zinc</keyword>
<evidence type="ECO:0000256" key="4">
    <source>
        <dbReference type="ARBA" id="ARBA00023125"/>
    </source>
</evidence>
<dbReference type="EMBL" id="KZ824303">
    <property type="protein sequence ID" value="RAL09538.1"/>
    <property type="molecule type" value="Genomic_DNA"/>
</dbReference>
<dbReference type="Gene3D" id="4.10.240.10">
    <property type="entry name" value="Zn(2)-C6 fungal-type DNA-binding domain"/>
    <property type="match status" value="1"/>
</dbReference>
<keyword evidence="5" id="KW-0804">Transcription</keyword>
<feature type="region of interest" description="Disordered" evidence="7">
    <location>
        <begin position="582"/>
        <end position="627"/>
    </location>
</feature>
<protein>
    <recommendedName>
        <fullName evidence="8">Zn(2)-C6 fungal-type domain-containing protein</fullName>
    </recommendedName>
</protein>
<name>A0A395HRR2_ASPHC</name>
<dbReference type="InterPro" id="IPR001138">
    <property type="entry name" value="Zn2Cys6_DnaBD"/>
</dbReference>
<dbReference type="AlphaFoldDB" id="A0A395HRR2"/>
<dbReference type="PANTHER" id="PTHR31845:SF33">
    <property type="entry name" value="ZN(II)2CYS6 TRANSCRIPTION FACTOR (EUROFUNG)"/>
    <property type="match status" value="1"/>
</dbReference>
<dbReference type="RefSeq" id="XP_025548692.1">
    <property type="nucleotide sequence ID" value="XM_025690263.1"/>
</dbReference>
<dbReference type="SMART" id="SM00066">
    <property type="entry name" value="GAL4"/>
    <property type="match status" value="1"/>
</dbReference>
<evidence type="ECO:0000256" key="2">
    <source>
        <dbReference type="ARBA" id="ARBA00022833"/>
    </source>
</evidence>
<proteinExistence type="predicted"/>
<dbReference type="Proteomes" id="UP000248961">
    <property type="component" value="Unassembled WGS sequence"/>
</dbReference>
<dbReference type="InterPro" id="IPR036864">
    <property type="entry name" value="Zn2-C6_fun-type_DNA-bd_sf"/>
</dbReference>
<evidence type="ECO:0000256" key="1">
    <source>
        <dbReference type="ARBA" id="ARBA00004123"/>
    </source>
</evidence>
<evidence type="ECO:0000259" key="8">
    <source>
        <dbReference type="PROSITE" id="PS50048"/>
    </source>
</evidence>
<evidence type="ECO:0000256" key="5">
    <source>
        <dbReference type="ARBA" id="ARBA00023163"/>
    </source>
</evidence>
<dbReference type="GO" id="GO:0005634">
    <property type="term" value="C:nucleus"/>
    <property type="evidence" value="ECO:0007669"/>
    <property type="project" value="UniProtKB-SubCell"/>
</dbReference>
<dbReference type="STRING" id="1450537.A0A395HRR2"/>
<keyword evidence="6" id="KW-0539">Nucleus</keyword>
<keyword evidence="4" id="KW-0238">DNA-binding</keyword>
<feature type="domain" description="Zn(2)-C6 fungal-type" evidence="8">
    <location>
        <begin position="22"/>
        <end position="51"/>
    </location>
</feature>
<evidence type="ECO:0000256" key="6">
    <source>
        <dbReference type="ARBA" id="ARBA00023242"/>
    </source>
</evidence>
<dbReference type="GO" id="GO:0000976">
    <property type="term" value="F:transcription cis-regulatory region binding"/>
    <property type="evidence" value="ECO:0007669"/>
    <property type="project" value="TreeGrafter"/>
</dbReference>
<dbReference type="InterPro" id="IPR051089">
    <property type="entry name" value="prtT"/>
</dbReference>
<evidence type="ECO:0000256" key="7">
    <source>
        <dbReference type="SAM" id="MobiDB-lite"/>
    </source>
</evidence>
<dbReference type="SUPFAM" id="SSF57701">
    <property type="entry name" value="Zn2/Cys6 DNA-binding domain"/>
    <property type="match status" value="1"/>
</dbReference>
<feature type="compositionally biased region" description="Polar residues" evidence="7">
    <location>
        <begin position="598"/>
        <end position="608"/>
    </location>
</feature>
<accession>A0A395HRR2</accession>
<reference evidence="9 10" key="1">
    <citation type="submission" date="2018-02" db="EMBL/GenBank/DDBJ databases">
        <title>The genomes of Aspergillus section Nigri reveals drivers in fungal speciation.</title>
        <authorList>
            <consortium name="DOE Joint Genome Institute"/>
            <person name="Vesth T.C."/>
            <person name="Nybo J."/>
            <person name="Theobald S."/>
            <person name="Brandl J."/>
            <person name="Frisvad J.C."/>
            <person name="Nielsen K.F."/>
            <person name="Lyhne E.K."/>
            <person name="Kogle M.E."/>
            <person name="Kuo A."/>
            <person name="Riley R."/>
            <person name="Clum A."/>
            <person name="Nolan M."/>
            <person name="Lipzen A."/>
            <person name="Salamov A."/>
            <person name="Henrissat B."/>
            <person name="Wiebenga A."/>
            <person name="De vries R.P."/>
            <person name="Grigoriev I.V."/>
            <person name="Mortensen U.H."/>
            <person name="Andersen M.R."/>
            <person name="Baker S.E."/>
        </authorList>
    </citation>
    <scope>NUCLEOTIDE SEQUENCE [LARGE SCALE GENOMIC DNA]</scope>
    <source>
        <strain evidence="9 10">CBS 101889</strain>
    </source>
</reference>
<dbReference type="PANTHER" id="PTHR31845">
    <property type="entry name" value="FINGER DOMAIN PROTEIN, PUTATIVE-RELATED"/>
    <property type="match status" value="1"/>
</dbReference>
<keyword evidence="10" id="KW-1185">Reference proteome</keyword>
<evidence type="ECO:0000313" key="9">
    <source>
        <dbReference type="EMBL" id="RAL09538.1"/>
    </source>
</evidence>
<dbReference type="GO" id="GO:0000981">
    <property type="term" value="F:DNA-binding transcription factor activity, RNA polymerase II-specific"/>
    <property type="evidence" value="ECO:0007669"/>
    <property type="project" value="InterPro"/>
</dbReference>
<dbReference type="VEuPathDB" id="FungiDB:BO97DRAFT_166429"/>
<evidence type="ECO:0000313" key="10">
    <source>
        <dbReference type="Proteomes" id="UP000248961"/>
    </source>
</evidence>
<keyword evidence="3" id="KW-0805">Transcription regulation</keyword>